<dbReference type="PIRSF" id="PIRSF017388">
    <property type="entry name" value="Esterase_lipase"/>
    <property type="match status" value="1"/>
</dbReference>
<keyword evidence="6" id="KW-1185">Reference proteome</keyword>
<sequence>MAGVPRRSVTPGTSVVPGAEPFEHDGGDTGVLLIHGFTGTPQSMRPWGTFLAEAGLTVCCPLLPGHGTRWQEMNGTTWHDWFAAAEDAFIRLRERCSTVFVMGLSMGGTLTLRLAEVYGPALTGVATVNPSLGTDRKVAALAPALSRVIPCVVGVGSDIKAAGTAEVAYRRLPLRAFVSLRELWAVTVADLGRVTSPILTFRSRVDHVVEATSGRILLAGATSSTVSERILENSYHVATLDNDRHTIFEGSLQFVDTHTVVSR</sequence>
<dbReference type="InterPro" id="IPR029058">
    <property type="entry name" value="AB_hydrolase_fold"/>
</dbReference>
<protein>
    <submittedName>
        <fullName evidence="5">Acylglycerol lipase</fullName>
        <ecNumber evidence="5">3.1.1.23</ecNumber>
    </submittedName>
</protein>
<dbReference type="EC" id="3.1.1.23" evidence="5"/>
<dbReference type="SUPFAM" id="SSF53474">
    <property type="entry name" value="alpha/beta-Hydrolases"/>
    <property type="match status" value="1"/>
</dbReference>
<feature type="binding site" evidence="2">
    <location>
        <position position="106"/>
    </location>
    <ligand>
        <name>substrate</name>
    </ligand>
</feature>
<dbReference type="RefSeq" id="WP_013874354.1">
    <property type="nucleotide sequence ID" value="NC_015656.1"/>
</dbReference>
<dbReference type="GO" id="GO:0047372">
    <property type="term" value="F:monoacylglycerol lipase activity"/>
    <property type="evidence" value="ECO:0007669"/>
    <property type="project" value="UniProtKB-EC"/>
</dbReference>
<dbReference type="Gene3D" id="3.40.50.1820">
    <property type="entry name" value="alpha/beta hydrolase"/>
    <property type="match status" value="1"/>
</dbReference>
<dbReference type="Proteomes" id="UP000001549">
    <property type="component" value="Chromosome"/>
</dbReference>
<feature type="domain" description="Serine aminopeptidase S33" evidence="4">
    <location>
        <begin position="31"/>
        <end position="241"/>
    </location>
</feature>
<gene>
    <name evidence="5" type="ordered locus">FsymDg_3150</name>
</gene>
<dbReference type="STRING" id="656024.FsymDg_3150"/>
<dbReference type="InterPro" id="IPR022742">
    <property type="entry name" value="Hydrolase_4"/>
</dbReference>
<feature type="region of interest" description="Disordered" evidence="3">
    <location>
        <begin position="1"/>
        <end position="24"/>
    </location>
</feature>
<dbReference type="Pfam" id="PF12146">
    <property type="entry name" value="Hydrolase_4"/>
    <property type="match status" value="1"/>
</dbReference>
<feature type="active site" description="Charge relay system" evidence="1">
    <location>
        <position position="236"/>
    </location>
</feature>
<dbReference type="ESTHER" id="fradg-f8ayf4">
    <property type="family name" value="CarbLipBact_2"/>
</dbReference>
<evidence type="ECO:0000256" key="1">
    <source>
        <dbReference type="PIRSR" id="PIRSR017388-1"/>
    </source>
</evidence>
<dbReference type="EMBL" id="CP002801">
    <property type="protein sequence ID" value="AEH10459.1"/>
    <property type="molecule type" value="Genomic_DNA"/>
</dbReference>
<evidence type="ECO:0000256" key="2">
    <source>
        <dbReference type="PIRSR" id="PIRSR017388-2"/>
    </source>
</evidence>
<dbReference type="eggNOG" id="COG1647">
    <property type="taxonomic scope" value="Bacteria"/>
</dbReference>
<keyword evidence="5" id="KW-0378">Hydrolase</keyword>
<evidence type="ECO:0000313" key="5">
    <source>
        <dbReference type="EMBL" id="AEH10459.1"/>
    </source>
</evidence>
<organism evidence="5 6">
    <name type="scientific">Candidatus Protofrankia datiscae</name>
    <dbReference type="NCBI Taxonomy" id="2716812"/>
    <lineage>
        <taxon>Bacteria</taxon>
        <taxon>Bacillati</taxon>
        <taxon>Actinomycetota</taxon>
        <taxon>Actinomycetes</taxon>
        <taxon>Frankiales</taxon>
        <taxon>Frankiaceae</taxon>
        <taxon>Protofrankia</taxon>
    </lineage>
</organism>
<name>F8AYF4_9ACTN</name>
<proteinExistence type="predicted"/>
<feature type="active site" description="Nucleophile" evidence="1">
    <location>
        <position position="105"/>
    </location>
</feature>
<accession>F8AYF4</accession>
<evidence type="ECO:0000259" key="4">
    <source>
        <dbReference type="Pfam" id="PF12146"/>
    </source>
</evidence>
<dbReference type="HOGENOM" id="CLU_076594_0_1_11"/>
<dbReference type="AlphaFoldDB" id="F8AYF4"/>
<dbReference type="KEGG" id="fsy:FsymDg_3150"/>
<evidence type="ECO:0000313" key="6">
    <source>
        <dbReference type="Proteomes" id="UP000001549"/>
    </source>
</evidence>
<reference evidence="5 6" key="1">
    <citation type="submission" date="2011-05" db="EMBL/GenBank/DDBJ databases">
        <title>Complete sequence of chromosome of Frankia symbiont of Datisca glomerata.</title>
        <authorList>
            <consortium name="US DOE Joint Genome Institute"/>
            <person name="Lucas S."/>
            <person name="Han J."/>
            <person name="Lapidus A."/>
            <person name="Cheng J.-F."/>
            <person name="Goodwin L."/>
            <person name="Pitluck S."/>
            <person name="Peters L."/>
            <person name="Mikhailova N."/>
            <person name="Chertkov O."/>
            <person name="Teshima H."/>
            <person name="Han C."/>
            <person name="Tapia R."/>
            <person name="Land M."/>
            <person name="Hauser L."/>
            <person name="Kyrpides N."/>
            <person name="Ivanova N."/>
            <person name="Pagani I."/>
            <person name="Berry A."/>
            <person name="Pawlowski K."/>
            <person name="Persson T."/>
            <person name="Vanden Heuvel B."/>
            <person name="Benson D."/>
            <person name="Woyke T."/>
        </authorList>
    </citation>
    <scope>NUCLEOTIDE SEQUENCE [LARGE SCALE GENOMIC DNA]</scope>
    <source>
        <strain evidence="6">4085684</strain>
    </source>
</reference>
<feature type="active site" description="Charge relay system" evidence="1">
    <location>
        <position position="206"/>
    </location>
</feature>
<feature type="binding site" evidence="2">
    <location>
        <position position="37"/>
    </location>
    <ligand>
        <name>substrate</name>
    </ligand>
</feature>
<evidence type="ECO:0000256" key="3">
    <source>
        <dbReference type="SAM" id="MobiDB-lite"/>
    </source>
</evidence>
<dbReference type="InterPro" id="IPR012354">
    <property type="entry name" value="Esterase_lipase"/>
</dbReference>